<proteinExistence type="predicted"/>
<evidence type="ECO:0000313" key="13">
    <source>
        <dbReference type="Proteomes" id="UP000266178"/>
    </source>
</evidence>
<keyword evidence="8 10" id="KW-1133">Transmembrane helix</keyword>
<dbReference type="Gene3D" id="3.30.565.10">
    <property type="entry name" value="Histidine kinase-like ATPase, C-terminal domain"/>
    <property type="match status" value="1"/>
</dbReference>
<keyword evidence="6 10" id="KW-0812">Transmembrane</keyword>
<evidence type="ECO:0000256" key="6">
    <source>
        <dbReference type="ARBA" id="ARBA00022692"/>
    </source>
</evidence>
<evidence type="ECO:0000256" key="8">
    <source>
        <dbReference type="ARBA" id="ARBA00022989"/>
    </source>
</evidence>
<dbReference type="PANTHER" id="PTHR45436:SF5">
    <property type="entry name" value="SENSOR HISTIDINE KINASE TRCS"/>
    <property type="match status" value="1"/>
</dbReference>
<comment type="subcellular location">
    <subcellularLocation>
        <location evidence="2">Membrane</location>
    </subcellularLocation>
</comment>
<keyword evidence="5 12" id="KW-0808">Transferase</keyword>
<dbReference type="PANTHER" id="PTHR45436">
    <property type="entry name" value="SENSOR HISTIDINE KINASE YKOH"/>
    <property type="match status" value="1"/>
</dbReference>
<evidence type="ECO:0000256" key="5">
    <source>
        <dbReference type="ARBA" id="ARBA00022679"/>
    </source>
</evidence>
<comment type="caution">
    <text evidence="12">The sequence shown here is derived from an EMBL/GenBank/DDBJ whole genome shotgun (WGS) entry which is preliminary data.</text>
</comment>
<dbReference type="InterPro" id="IPR005467">
    <property type="entry name" value="His_kinase_dom"/>
</dbReference>
<dbReference type="PRINTS" id="PR00344">
    <property type="entry name" value="BCTRLSENSOR"/>
</dbReference>
<dbReference type="InterPro" id="IPR050428">
    <property type="entry name" value="TCS_sensor_his_kinase"/>
</dbReference>
<keyword evidence="13" id="KW-1185">Reference proteome</keyword>
<dbReference type="Pfam" id="PF00512">
    <property type="entry name" value="HisKA"/>
    <property type="match status" value="1"/>
</dbReference>
<evidence type="ECO:0000256" key="10">
    <source>
        <dbReference type="SAM" id="Phobius"/>
    </source>
</evidence>
<evidence type="ECO:0000256" key="9">
    <source>
        <dbReference type="ARBA" id="ARBA00023136"/>
    </source>
</evidence>
<reference evidence="12 13" key="1">
    <citation type="submission" date="2018-08" db="EMBL/GenBank/DDBJ databases">
        <title>Meiothermus granaticius genome AF-68 sequencing project.</title>
        <authorList>
            <person name="Da Costa M.S."/>
            <person name="Albuquerque L."/>
            <person name="Raposo P."/>
            <person name="Froufe H.J.C."/>
            <person name="Barroso C.S."/>
            <person name="Egas C."/>
        </authorList>
    </citation>
    <scope>NUCLEOTIDE SEQUENCE [LARGE SCALE GENOMIC DNA]</scope>
    <source>
        <strain evidence="12 13">AF-68</strain>
    </source>
</reference>
<dbReference type="GO" id="GO:0000155">
    <property type="term" value="F:phosphorelay sensor kinase activity"/>
    <property type="evidence" value="ECO:0007669"/>
    <property type="project" value="InterPro"/>
</dbReference>
<dbReference type="InterPro" id="IPR003661">
    <property type="entry name" value="HisK_dim/P_dom"/>
</dbReference>
<dbReference type="InterPro" id="IPR036890">
    <property type="entry name" value="HATPase_C_sf"/>
</dbReference>
<dbReference type="OrthoDB" id="9815750at2"/>
<accession>A0A399F543</accession>
<dbReference type="InterPro" id="IPR036097">
    <property type="entry name" value="HisK_dim/P_sf"/>
</dbReference>
<dbReference type="EMBL" id="QWLB01000032">
    <property type="protein sequence ID" value="RIH91784.1"/>
    <property type="molecule type" value="Genomic_DNA"/>
</dbReference>
<dbReference type="SMART" id="SM00388">
    <property type="entry name" value="HisKA"/>
    <property type="match status" value="1"/>
</dbReference>
<protein>
    <recommendedName>
        <fullName evidence="3">histidine kinase</fullName>
        <ecNumber evidence="3">2.7.13.3</ecNumber>
    </recommendedName>
</protein>
<evidence type="ECO:0000259" key="11">
    <source>
        <dbReference type="PROSITE" id="PS50109"/>
    </source>
</evidence>
<dbReference type="Gene3D" id="1.10.287.130">
    <property type="match status" value="1"/>
</dbReference>
<dbReference type="SMART" id="SM00387">
    <property type="entry name" value="HATPase_c"/>
    <property type="match status" value="1"/>
</dbReference>
<dbReference type="InterPro" id="IPR003594">
    <property type="entry name" value="HATPase_dom"/>
</dbReference>
<dbReference type="EC" id="2.7.13.3" evidence="3"/>
<keyword evidence="9 10" id="KW-0472">Membrane</keyword>
<name>A0A399F543_9DEIN</name>
<evidence type="ECO:0000256" key="1">
    <source>
        <dbReference type="ARBA" id="ARBA00000085"/>
    </source>
</evidence>
<evidence type="ECO:0000256" key="7">
    <source>
        <dbReference type="ARBA" id="ARBA00022777"/>
    </source>
</evidence>
<dbReference type="GO" id="GO:0016020">
    <property type="term" value="C:membrane"/>
    <property type="evidence" value="ECO:0007669"/>
    <property type="project" value="UniProtKB-SubCell"/>
</dbReference>
<dbReference type="RefSeq" id="WP_119357754.1">
    <property type="nucleotide sequence ID" value="NZ_QWLB01000032.1"/>
</dbReference>
<dbReference type="SUPFAM" id="SSF55874">
    <property type="entry name" value="ATPase domain of HSP90 chaperone/DNA topoisomerase II/histidine kinase"/>
    <property type="match status" value="1"/>
</dbReference>
<sequence>MTLRFRLFLWLLLALGLLLIPLAVLTVQQAQSAVQSTLEQALLPRLAFLQSQSGGKPVPLERVQELVQEFGGVGFVFNQGTYSFTSRGDYLPPEDLASTIALGISYRGVLGNTLWVAVPREAGGEVRGAVGLAVPLLEVSALPHRLLRLHLWVGGGLGLLAFAVGAWGLSLSLRPLEAVSQELARRGPENLEPLPAPGLLEARPAVEALNTLMRELNTALSRLKVQEQAARRFAYGASHELRNPLAALKGYLEVLQRRPSEVRALSGALRELGRMEALLEGLLTLARLEGQGRVEARSLELSEFLPAVWEGPLEGQGTVRADPALLRIAVENLLGNALRHGGGATRLVLEPEGKGVWLWVYDQGPGFSPGMLERAFEPFVKHSDSSGVGLGLALVGALAQALGGKAQAENPPEGGARVGLWLPSA</sequence>
<dbReference type="CDD" id="cd00082">
    <property type="entry name" value="HisKA"/>
    <property type="match status" value="1"/>
</dbReference>
<dbReference type="InterPro" id="IPR004358">
    <property type="entry name" value="Sig_transdc_His_kin-like_C"/>
</dbReference>
<gene>
    <name evidence="12" type="primary">prrB</name>
    <name evidence="12" type="ORF">Mgrana_02284</name>
</gene>
<evidence type="ECO:0000256" key="2">
    <source>
        <dbReference type="ARBA" id="ARBA00004370"/>
    </source>
</evidence>
<dbReference type="AlphaFoldDB" id="A0A399F543"/>
<feature type="domain" description="Histidine kinase" evidence="11">
    <location>
        <begin position="236"/>
        <end position="425"/>
    </location>
</feature>
<dbReference type="Pfam" id="PF02518">
    <property type="entry name" value="HATPase_c"/>
    <property type="match status" value="1"/>
</dbReference>
<dbReference type="SUPFAM" id="SSF47384">
    <property type="entry name" value="Homodimeric domain of signal transducing histidine kinase"/>
    <property type="match status" value="1"/>
</dbReference>
<feature type="transmembrane region" description="Helical" evidence="10">
    <location>
        <begin position="149"/>
        <end position="169"/>
    </location>
</feature>
<dbReference type="PROSITE" id="PS50109">
    <property type="entry name" value="HIS_KIN"/>
    <property type="match status" value="1"/>
</dbReference>
<evidence type="ECO:0000256" key="3">
    <source>
        <dbReference type="ARBA" id="ARBA00012438"/>
    </source>
</evidence>
<dbReference type="Proteomes" id="UP000266178">
    <property type="component" value="Unassembled WGS sequence"/>
</dbReference>
<keyword evidence="7 12" id="KW-0418">Kinase</keyword>
<comment type="catalytic activity">
    <reaction evidence="1">
        <text>ATP + protein L-histidine = ADP + protein N-phospho-L-histidine.</text>
        <dbReference type="EC" id="2.7.13.3"/>
    </reaction>
</comment>
<evidence type="ECO:0000256" key="4">
    <source>
        <dbReference type="ARBA" id="ARBA00022553"/>
    </source>
</evidence>
<evidence type="ECO:0000313" key="12">
    <source>
        <dbReference type="EMBL" id="RIH91784.1"/>
    </source>
</evidence>
<keyword evidence="4" id="KW-0597">Phosphoprotein</keyword>
<organism evidence="12 13">
    <name type="scientific">Meiothermus granaticius NBRC 107808</name>
    <dbReference type="NCBI Taxonomy" id="1227551"/>
    <lineage>
        <taxon>Bacteria</taxon>
        <taxon>Thermotogati</taxon>
        <taxon>Deinococcota</taxon>
        <taxon>Deinococci</taxon>
        <taxon>Thermales</taxon>
        <taxon>Thermaceae</taxon>
        <taxon>Meiothermus</taxon>
    </lineage>
</organism>